<accession>A0ABS2AKQ2</accession>
<feature type="transmembrane region" description="Helical" evidence="1">
    <location>
        <begin position="139"/>
        <end position="158"/>
    </location>
</feature>
<feature type="transmembrane region" description="Helical" evidence="1">
    <location>
        <begin position="102"/>
        <end position="119"/>
    </location>
</feature>
<gene>
    <name evidence="2" type="ORF">JIG36_30270</name>
</gene>
<protein>
    <submittedName>
        <fullName evidence="2">Uncharacterized protein</fullName>
    </submittedName>
</protein>
<keyword evidence="1" id="KW-0472">Membrane</keyword>
<evidence type="ECO:0000256" key="1">
    <source>
        <dbReference type="SAM" id="Phobius"/>
    </source>
</evidence>
<sequence>MGTTSVNVLTGQPSAGLQLGQAVIAVAGVQILAGEYSTGLIHPTMLAFPTRWPALLAKAVLLIPGAAVTAIGNRPRDAVYLGLIALLGLGTAALIRNAVTAAGVVLTVLFVLPTMVRWMPDPDWATFLYRASPSPGHLATTAAWTAAALLLGTITLLTRRVS</sequence>
<evidence type="ECO:0000313" key="2">
    <source>
        <dbReference type="EMBL" id="MBM2619804.1"/>
    </source>
</evidence>
<evidence type="ECO:0000313" key="3">
    <source>
        <dbReference type="Proteomes" id="UP000632138"/>
    </source>
</evidence>
<dbReference type="RefSeq" id="WP_236048484.1">
    <property type="nucleotide sequence ID" value="NZ_JAENHP010000012.1"/>
</dbReference>
<organism evidence="2 3">
    <name type="scientific">Paractinoplanes ovalisporus</name>
    <dbReference type="NCBI Taxonomy" id="2810368"/>
    <lineage>
        <taxon>Bacteria</taxon>
        <taxon>Bacillati</taxon>
        <taxon>Actinomycetota</taxon>
        <taxon>Actinomycetes</taxon>
        <taxon>Micromonosporales</taxon>
        <taxon>Micromonosporaceae</taxon>
        <taxon>Paractinoplanes</taxon>
    </lineage>
</organism>
<keyword evidence="3" id="KW-1185">Reference proteome</keyword>
<keyword evidence="1" id="KW-0812">Transmembrane</keyword>
<feature type="transmembrane region" description="Helical" evidence="1">
    <location>
        <begin position="55"/>
        <end position="72"/>
    </location>
</feature>
<dbReference type="Proteomes" id="UP000632138">
    <property type="component" value="Unassembled WGS sequence"/>
</dbReference>
<comment type="caution">
    <text evidence="2">The sequence shown here is derived from an EMBL/GenBank/DDBJ whole genome shotgun (WGS) entry which is preliminary data.</text>
</comment>
<dbReference type="EMBL" id="JAENHP010000012">
    <property type="protein sequence ID" value="MBM2619804.1"/>
    <property type="molecule type" value="Genomic_DNA"/>
</dbReference>
<keyword evidence="1" id="KW-1133">Transmembrane helix</keyword>
<name>A0ABS2AKQ2_9ACTN</name>
<reference evidence="2 3" key="1">
    <citation type="submission" date="2021-01" db="EMBL/GenBank/DDBJ databases">
        <title>Actinoplanes sp. nov. LDG1-06 isolated from lichen.</title>
        <authorList>
            <person name="Saeng-In P."/>
            <person name="Phongsopitanun W."/>
            <person name="Kanchanasin P."/>
            <person name="Yuki M."/>
            <person name="Kudo T."/>
            <person name="Ohkuma M."/>
            <person name="Tanasupawat S."/>
        </authorList>
    </citation>
    <scope>NUCLEOTIDE SEQUENCE [LARGE SCALE GENOMIC DNA]</scope>
    <source>
        <strain evidence="2 3">LDG1-06</strain>
    </source>
</reference>
<proteinExistence type="predicted"/>